<protein>
    <submittedName>
        <fullName evidence="2">Short subunit dehydrogenase-like uncharacterized protein</fullName>
    </submittedName>
</protein>
<dbReference type="PANTHER" id="PTHR43781:SF1">
    <property type="entry name" value="SACCHAROPINE DEHYDROGENASE"/>
    <property type="match status" value="1"/>
</dbReference>
<evidence type="ECO:0000313" key="2">
    <source>
        <dbReference type="EMBL" id="MBB6072038.1"/>
    </source>
</evidence>
<dbReference type="Pfam" id="PF03435">
    <property type="entry name" value="Sacchrp_dh_NADP"/>
    <property type="match status" value="1"/>
</dbReference>
<reference evidence="2 3" key="1">
    <citation type="submission" date="2020-08" db="EMBL/GenBank/DDBJ databases">
        <title>Genomic Encyclopedia of Type Strains, Phase IV (KMG-IV): sequencing the most valuable type-strain genomes for metagenomic binning, comparative biology and taxonomic classification.</title>
        <authorList>
            <person name="Goeker M."/>
        </authorList>
    </citation>
    <scope>NUCLEOTIDE SEQUENCE [LARGE SCALE GENOMIC DNA]</scope>
    <source>
        <strain evidence="2 3">DSM 29007</strain>
    </source>
</reference>
<dbReference type="InterPro" id="IPR036291">
    <property type="entry name" value="NAD(P)-bd_dom_sf"/>
</dbReference>
<organism evidence="2 3">
    <name type="scientific">Longimicrobium terrae</name>
    <dbReference type="NCBI Taxonomy" id="1639882"/>
    <lineage>
        <taxon>Bacteria</taxon>
        <taxon>Pseudomonadati</taxon>
        <taxon>Gemmatimonadota</taxon>
        <taxon>Longimicrobiia</taxon>
        <taxon>Longimicrobiales</taxon>
        <taxon>Longimicrobiaceae</taxon>
        <taxon>Longimicrobium</taxon>
    </lineage>
</organism>
<dbReference type="SUPFAM" id="SSF51735">
    <property type="entry name" value="NAD(P)-binding Rossmann-fold domains"/>
    <property type="match status" value="1"/>
</dbReference>
<comment type="caution">
    <text evidence="2">The sequence shown here is derived from an EMBL/GenBank/DDBJ whole genome shotgun (WGS) entry which is preliminary data.</text>
</comment>
<dbReference type="PANTHER" id="PTHR43781">
    <property type="entry name" value="SACCHAROPINE DEHYDROGENASE"/>
    <property type="match status" value="1"/>
</dbReference>
<accession>A0A841H241</accession>
<dbReference type="EMBL" id="JACHIA010000012">
    <property type="protein sequence ID" value="MBB6072038.1"/>
    <property type="molecule type" value="Genomic_DNA"/>
</dbReference>
<evidence type="ECO:0000313" key="3">
    <source>
        <dbReference type="Proteomes" id="UP000582837"/>
    </source>
</evidence>
<dbReference type="Proteomes" id="UP000582837">
    <property type="component" value="Unassembled WGS sequence"/>
</dbReference>
<name>A0A841H241_9BACT</name>
<sequence>MPADFLLYGSYGYTGRLIAERAREAGLTPLLAGRDGPALAAQSAELGVPYRTFALDDNDALDAALRDTRVVLHAAGPFSRTSRPMVEACLRTSSHYLDITGEIAVFEAAARRDEQARAAGVMLLPGAGFDVVPSDCLAAHLKRRLPGATRLSLAFQTVGGPSRGTLNTMAESIDQGGAVRRDGRITRVPAAWATREVDFGRGPVAVTTIPWGDVSTAFHSTGIPDIQVYTRMPSRQARLLRATRRLGWLTGSAPVQGLMKRRIRRGPAGPTPEQRARGLTLLWGEAEDNAGHRAVSRMRAPEGYTLTARTAVEAVRRVLAGHAPSGFQTPSRVFGADWITEFEGVERVDVE</sequence>
<dbReference type="InterPro" id="IPR005097">
    <property type="entry name" value="Sacchrp_dh_NADP-bd"/>
</dbReference>
<dbReference type="Gene3D" id="3.40.50.720">
    <property type="entry name" value="NAD(P)-binding Rossmann-like Domain"/>
    <property type="match status" value="1"/>
</dbReference>
<evidence type="ECO:0000259" key="1">
    <source>
        <dbReference type="Pfam" id="PF03435"/>
    </source>
</evidence>
<keyword evidence="3" id="KW-1185">Reference proteome</keyword>
<proteinExistence type="predicted"/>
<gene>
    <name evidence="2" type="ORF">HNQ61_003699</name>
</gene>
<dbReference type="AlphaFoldDB" id="A0A841H241"/>
<dbReference type="RefSeq" id="WP_170034809.1">
    <property type="nucleotide sequence ID" value="NZ_JABDTL010000001.1"/>
</dbReference>
<feature type="domain" description="Saccharopine dehydrogenase NADP binding" evidence="1">
    <location>
        <begin position="6"/>
        <end position="123"/>
    </location>
</feature>